<dbReference type="HOGENOM" id="CLU_2301916_0_0_7"/>
<accession>D0LTZ8</accession>
<evidence type="ECO:0000259" key="1">
    <source>
        <dbReference type="Pfam" id="PF07238"/>
    </source>
</evidence>
<dbReference type="GO" id="GO:0035438">
    <property type="term" value="F:cyclic-di-GMP binding"/>
    <property type="evidence" value="ECO:0007669"/>
    <property type="project" value="InterPro"/>
</dbReference>
<dbReference type="KEGG" id="hoh:Hoch_4873"/>
<gene>
    <name evidence="2" type="ordered locus">Hoch_4873</name>
</gene>
<keyword evidence="3" id="KW-1185">Reference proteome</keyword>
<dbReference type="Gene3D" id="2.40.10.220">
    <property type="entry name" value="predicted glycosyltransferase like domains"/>
    <property type="match status" value="1"/>
</dbReference>
<proteinExistence type="predicted"/>
<dbReference type="InterPro" id="IPR009875">
    <property type="entry name" value="PilZ_domain"/>
</dbReference>
<name>D0LTZ8_HALO1</name>
<evidence type="ECO:0000313" key="2">
    <source>
        <dbReference type="EMBL" id="ACY17362.1"/>
    </source>
</evidence>
<dbReference type="SUPFAM" id="SSF141371">
    <property type="entry name" value="PilZ domain-like"/>
    <property type="match status" value="1"/>
</dbReference>
<evidence type="ECO:0000313" key="3">
    <source>
        <dbReference type="Proteomes" id="UP000001880"/>
    </source>
</evidence>
<sequence>MEEPGGASADLRRDVTICNLSLGGAQLLLTERMSLGKRLRLWFQIPGQPDTIEVGATVRWLESERIGLQFAGLRPKYVWLLNRYFDALRTSSDAAETAEI</sequence>
<dbReference type="EMBL" id="CP001804">
    <property type="protein sequence ID" value="ACY17362.1"/>
    <property type="molecule type" value="Genomic_DNA"/>
</dbReference>
<reference evidence="2 3" key="1">
    <citation type="journal article" date="2010" name="Stand. Genomic Sci.">
        <title>Complete genome sequence of Haliangium ochraceum type strain (SMP-2).</title>
        <authorList>
            <consortium name="US DOE Joint Genome Institute (JGI-PGF)"/>
            <person name="Ivanova N."/>
            <person name="Daum C."/>
            <person name="Lang E."/>
            <person name="Abt B."/>
            <person name="Kopitz M."/>
            <person name="Saunders E."/>
            <person name="Lapidus A."/>
            <person name="Lucas S."/>
            <person name="Glavina Del Rio T."/>
            <person name="Nolan M."/>
            <person name="Tice H."/>
            <person name="Copeland A."/>
            <person name="Cheng J.F."/>
            <person name="Chen F."/>
            <person name="Bruce D."/>
            <person name="Goodwin L."/>
            <person name="Pitluck S."/>
            <person name="Mavromatis K."/>
            <person name="Pati A."/>
            <person name="Mikhailova N."/>
            <person name="Chen A."/>
            <person name="Palaniappan K."/>
            <person name="Land M."/>
            <person name="Hauser L."/>
            <person name="Chang Y.J."/>
            <person name="Jeffries C.D."/>
            <person name="Detter J.C."/>
            <person name="Brettin T."/>
            <person name="Rohde M."/>
            <person name="Goker M."/>
            <person name="Bristow J."/>
            <person name="Markowitz V."/>
            <person name="Eisen J.A."/>
            <person name="Hugenholtz P."/>
            <person name="Kyrpides N.C."/>
            <person name="Klenk H.P."/>
        </authorList>
    </citation>
    <scope>NUCLEOTIDE SEQUENCE [LARGE SCALE GENOMIC DNA]</scope>
    <source>
        <strain evidence="3">DSM 14365 / CIP 107738 / JCM 11303 / AJ 13395 / SMP-2</strain>
    </source>
</reference>
<feature type="domain" description="PilZ" evidence="1">
    <location>
        <begin position="12"/>
        <end position="84"/>
    </location>
</feature>
<dbReference type="Proteomes" id="UP000001880">
    <property type="component" value="Chromosome"/>
</dbReference>
<dbReference type="Pfam" id="PF07238">
    <property type="entry name" value="PilZ"/>
    <property type="match status" value="1"/>
</dbReference>
<dbReference type="AlphaFoldDB" id="D0LTZ8"/>
<protein>
    <submittedName>
        <fullName evidence="2">Type IV pilus assembly PilZ</fullName>
    </submittedName>
</protein>
<dbReference type="STRING" id="502025.Hoch_4873"/>
<organism evidence="2 3">
    <name type="scientific">Haliangium ochraceum (strain DSM 14365 / JCM 11303 / SMP-2)</name>
    <dbReference type="NCBI Taxonomy" id="502025"/>
    <lineage>
        <taxon>Bacteria</taxon>
        <taxon>Pseudomonadati</taxon>
        <taxon>Myxococcota</taxon>
        <taxon>Polyangia</taxon>
        <taxon>Haliangiales</taxon>
        <taxon>Kofleriaceae</taxon>
        <taxon>Haliangium</taxon>
    </lineage>
</organism>